<keyword evidence="3" id="KW-1185">Reference proteome</keyword>
<feature type="compositionally biased region" description="Acidic residues" evidence="1">
    <location>
        <begin position="209"/>
        <end position="218"/>
    </location>
</feature>
<gene>
    <name evidence="2" type="ORF">CYMTET_40170</name>
</gene>
<feature type="compositionally biased region" description="Polar residues" evidence="1">
    <location>
        <begin position="274"/>
        <end position="283"/>
    </location>
</feature>
<dbReference type="Proteomes" id="UP001190700">
    <property type="component" value="Unassembled WGS sequence"/>
</dbReference>
<sequence>MPEVVSLPGTLGEAVALLASADSKLEKGASLRHRKLLTVCSMSRGVISFYQSAAAAVSASPVPGVGISIGPDCLETPPVILQISIAPEGVGVGGAILSTHYQPTSVLSADCETQVSLVDLGSDVFTQSAFIPQNLPRTPLARAEPREHARTIVRREVIHRYLDSRPAGSFAAGATAFQSPDDFSTDHVDALCGSVDDQDDSQNPPGYWDESDFEDENDGSQNPPGYWDESDFSEEEYFSESAVSLPHLGVSHSDAPLEPGVDSFEEPADDSPLGESNISDNYEQSEAWDDEANDDYETAEGGYTAAEWEAWEASHNAHGHDHVDHQLYQGGPGFSDDSAVGGQSDFVDYDDDYGDHGDYDGGGAYDGYDDGGYYY</sequence>
<comment type="caution">
    <text evidence="2">The sequence shown here is derived from an EMBL/GenBank/DDBJ whole genome shotgun (WGS) entry which is preliminary data.</text>
</comment>
<reference evidence="2 3" key="1">
    <citation type="journal article" date="2015" name="Genome Biol. Evol.">
        <title>Comparative Genomics of a Bacterivorous Green Alga Reveals Evolutionary Causalities and Consequences of Phago-Mixotrophic Mode of Nutrition.</title>
        <authorList>
            <person name="Burns J.A."/>
            <person name="Paasch A."/>
            <person name="Narechania A."/>
            <person name="Kim E."/>
        </authorList>
    </citation>
    <scope>NUCLEOTIDE SEQUENCE [LARGE SCALE GENOMIC DNA]</scope>
    <source>
        <strain evidence="2 3">PLY_AMNH</strain>
    </source>
</reference>
<feature type="region of interest" description="Disordered" evidence="1">
    <location>
        <begin position="188"/>
        <end position="283"/>
    </location>
</feature>
<organism evidence="2 3">
    <name type="scientific">Cymbomonas tetramitiformis</name>
    <dbReference type="NCBI Taxonomy" id="36881"/>
    <lineage>
        <taxon>Eukaryota</taxon>
        <taxon>Viridiplantae</taxon>
        <taxon>Chlorophyta</taxon>
        <taxon>Pyramimonadophyceae</taxon>
        <taxon>Pyramimonadales</taxon>
        <taxon>Pyramimonadaceae</taxon>
        <taxon>Cymbomonas</taxon>
    </lineage>
</organism>
<dbReference type="EMBL" id="LGRX02026708">
    <property type="protein sequence ID" value="KAK3250440.1"/>
    <property type="molecule type" value="Genomic_DNA"/>
</dbReference>
<feature type="region of interest" description="Disordered" evidence="1">
    <location>
        <begin position="312"/>
        <end position="375"/>
    </location>
</feature>
<name>A0AAE0CAP8_9CHLO</name>
<accession>A0AAE0CAP8</accession>
<evidence type="ECO:0000313" key="2">
    <source>
        <dbReference type="EMBL" id="KAK3250440.1"/>
    </source>
</evidence>
<dbReference type="AlphaFoldDB" id="A0AAE0CAP8"/>
<proteinExistence type="predicted"/>
<feature type="compositionally biased region" description="Acidic residues" evidence="1">
    <location>
        <begin position="228"/>
        <end position="238"/>
    </location>
</feature>
<protein>
    <submittedName>
        <fullName evidence="2">Uncharacterized protein</fullName>
    </submittedName>
</protein>
<evidence type="ECO:0000256" key="1">
    <source>
        <dbReference type="SAM" id="MobiDB-lite"/>
    </source>
</evidence>
<evidence type="ECO:0000313" key="3">
    <source>
        <dbReference type="Proteomes" id="UP001190700"/>
    </source>
</evidence>